<evidence type="ECO:0000313" key="18">
    <source>
        <dbReference type="EMBL" id="KAK4814755.1"/>
    </source>
</evidence>
<dbReference type="GO" id="GO:0005154">
    <property type="term" value="F:epidermal growth factor receptor binding"/>
    <property type="evidence" value="ECO:0007669"/>
    <property type="project" value="TreeGrafter"/>
</dbReference>
<comment type="caution">
    <text evidence="18">The sequence shown here is derived from an EMBL/GenBank/DDBJ whole genome shotgun (WGS) entry which is preliminary data.</text>
</comment>
<evidence type="ECO:0000256" key="6">
    <source>
        <dbReference type="ARBA" id="ARBA00022674"/>
    </source>
</evidence>
<dbReference type="SUPFAM" id="SSF57196">
    <property type="entry name" value="EGF/Laminin"/>
    <property type="match status" value="1"/>
</dbReference>
<dbReference type="PANTHER" id="PTHR10740">
    <property type="entry name" value="TRANSFORMING GROWTH FACTOR ALPHA"/>
    <property type="match status" value="1"/>
</dbReference>
<dbReference type="GO" id="GO:0005886">
    <property type="term" value="C:plasma membrane"/>
    <property type="evidence" value="ECO:0007669"/>
    <property type="project" value="UniProtKB-SubCell"/>
</dbReference>
<feature type="compositionally biased region" description="Basic residues" evidence="15">
    <location>
        <begin position="166"/>
        <end position="182"/>
    </location>
</feature>
<accession>A0AAN7MW41</accession>
<keyword evidence="11 16" id="KW-0472">Membrane</keyword>
<keyword evidence="12 14" id="KW-1015">Disulfide bond</keyword>
<dbReference type="GO" id="GO:0008201">
    <property type="term" value="F:heparin binding"/>
    <property type="evidence" value="ECO:0007669"/>
    <property type="project" value="UniProtKB-KW"/>
</dbReference>
<reference evidence="18 19" key="1">
    <citation type="journal article" date="2023" name="J. Hered.">
        <title>Chromosome-level genome of the wood stork (Mycteria americana) provides insight into avian chromosome evolution.</title>
        <authorList>
            <person name="Flamio R. Jr."/>
            <person name="Ramstad K.M."/>
        </authorList>
    </citation>
    <scope>NUCLEOTIDE SEQUENCE [LARGE SCALE GENOMIC DNA]</scope>
    <source>
        <strain evidence="18">JAX WOST 10</strain>
    </source>
</reference>
<evidence type="ECO:0000256" key="11">
    <source>
        <dbReference type="ARBA" id="ARBA00023136"/>
    </source>
</evidence>
<evidence type="ECO:0000256" key="4">
    <source>
        <dbReference type="ARBA" id="ARBA00022525"/>
    </source>
</evidence>
<dbReference type="PROSITE" id="PS01186">
    <property type="entry name" value="EGF_2"/>
    <property type="match status" value="1"/>
</dbReference>
<evidence type="ECO:0000256" key="5">
    <source>
        <dbReference type="ARBA" id="ARBA00022536"/>
    </source>
</evidence>
<gene>
    <name evidence="18" type="ORF">QYF61_026732</name>
</gene>
<dbReference type="PROSITE" id="PS50026">
    <property type="entry name" value="EGF_3"/>
    <property type="match status" value="1"/>
</dbReference>
<dbReference type="FunFam" id="2.10.25.10:FF:000158">
    <property type="entry name" value="proheparin-binding EGF-like growth factor"/>
    <property type="match status" value="1"/>
</dbReference>
<keyword evidence="10" id="KW-0339">Growth factor</keyword>
<keyword evidence="6" id="KW-0358">Heparin-binding</keyword>
<evidence type="ECO:0000256" key="1">
    <source>
        <dbReference type="ARBA" id="ARBA00004239"/>
    </source>
</evidence>
<feature type="disulfide bond" evidence="14">
    <location>
        <begin position="214"/>
        <end position="223"/>
    </location>
</feature>
<comment type="subcellular location">
    <subcellularLocation>
        <location evidence="2">Cell membrane</location>
        <topology evidence="2">Single-pass type I membrane protein</topology>
    </subcellularLocation>
    <subcellularLocation>
        <location evidence="1">Secreted</location>
        <location evidence="1">Extracellular space</location>
    </subcellularLocation>
</comment>
<feature type="transmembrane region" description="Helical" evidence="16">
    <location>
        <begin position="242"/>
        <end position="264"/>
    </location>
</feature>
<evidence type="ECO:0000256" key="8">
    <source>
        <dbReference type="ARBA" id="ARBA00022729"/>
    </source>
</evidence>
<evidence type="ECO:0000256" key="7">
    <source>
        <dbReference type="ARBA" id="ARBA00022692"/>
    </source>
</evidence>
<dbReference type="GO" id="GO:0008284">
    <property type="term" value="P:positive regulation of cell population proliferation"/>
    <property type="evidence" value="ECO:0007669"/>
    <property type="project" value="TreeGrafter"/>
</dbReference>
<sequence>MDGRVVLIHALLAAGTDTRGGVVLGNAVCSAAGGLGRDDLHNEVLHKGGGGGAPVPATAPAPLLGGSQEKEGGGAASGDDLSELPRGMGGWSRRRGTWGGWGSRAGMEGVGAVGPGTGGTGPVRSGGAGWGRLGPLMHGGDLTAVFSFPNCFPVALLSKPQGLVTPKKKGNGNKRRKGKGLGKKRDPCLRKYKDFCIHGECKYIRELRAPSCICLPGYHGERCHGLLLPVEHPPSAYDHTTALAVVAVVLSSLCLIIIAALLMLRCHKRGVYDVENEEKIKLGITVNH</sequence>
<evidence type="ECO:0000313" key="19">
    <source>
        <dbReference type="Proteomes" id="UP001333110"/>
    </source>
</evidence>
<keyword evidence="9 16" id="KW-1133">Transmembrane helix</keyword>
<name>A0AAN7MW41_MYCAM</name>
<dbReference type="PANTHER" id="PTHR10740:SF4">
    <property type="entry name" value="PROHEPARIN-BINDING EGF-LIKE GROWTH FACTOR"/>
    <property type="match status" value="1"/>
</dbReference>
<evidence type="ECO:0000256" key="12">
    <source>
        <dbReference type="ARBA" id="ARBA00023157"/>
    </source>
</evidence>
<dbReference type="GO" id="GO:0008083">
    <property type="term" value="F:growth factor activity"/>
    <property type="evidence" value="ECO:0007669"/>
    <property type="project" value="UniProtKB-KW"/>
</dbReference>
<evidence type="ECO:0000259" key="17">
    <source>
        <dbReference type="PROSITE" id="PS50026"/>
    </source>
</evidence>
<evidence type="ECO:0000256" key="2">
    <source>
        <dbReference type="ARBA" id="ARBA00004251"/>
    </source>
</evidence>
<evidence type="ECO:0000256" key="16">
    <source>
        <dbReference type="SAM" id="Phobius"/>
    </source>
</evidence>
<feature type="region of interest" description="Disordered" evidence="15">
    <location>
        <begin position="45"/>
        <end position="103"/>
    </location>
</feature>
<comment type="caution">
    <text evidence="14">Lacks conserved residue(s) required for the propagation of feature annotation.</text>
</comment>
<evidence type="ECO:0000256" key="10">
    <source>
        <dbReference type="ARBA" id="ARBA00023030"/>
    </source>
</evidence>
<evidence type="ECO:0000256" key="15">
    <source>
        <dbReference type="SAM" id="MobiDB-lite"/>
    </source>
</evidence>
<dbReference type="EMBL" id="JAUNZN010000011">
    <property type="protein sequence ID" value="KAK4814755.1"/>
    <property type="molecule type" value="Genomic_DNA"/>
</dbReference>
<evidence type="ECO:0000256" key="9">
    <source>
        <dbReference type="ARBA" id="ARBA00022989"/>
    </source>
</evidence>
<organism evidence="18 19">
    <name type="scientific">Mycteria americana</name>
    <name type="common">Wood stork</name>
    <dbReference type="NCBI Taxonomy" id="33587"/>
    <lineage>
        <taxon>Eukaryota</taxon>
        <taxon>Metazoa</taxon>
        <taxon>Chordata</taxon>
        <taxon>Craniata</taxon>
        <taxon>Vertebrata</taxon>
        <taxon>Euteleostomi</taxon>
        <taxon>Archelosauria</taxon>
        <taxon>Archosauria</taxon>
        <taxon>Dinosauria</taxon>
        <taxon>Saurischia</taxon>
        <taxon>Theropoda</taxon>
        <taxon>Coelurosauria</taxon>
        <taxon>Aves</taxon>
        <taxon>Neognathae</taxon>
        <taxon>Neoaves</taxon>
        <taxon>Aequornithes</taxon>
        <taxon>Ciconiiformes</taxon>
        <taxon>Ciconiidae</taxon>
        <taxon>Mycteria</taxon>
    </lineage>
</organism>
<keyword evidence="8" id="KW-0732">Signal</keyword>
<dbReference type="PROSITE" id="PS00022">
    <property type="entry name" value="EGF_1"/>
    <property type="match status" value="1"/>
</dbReference>
<keyword evidence="5 14" id="KW-0245">EGF-like domain</keyword>
<keyword evidence="3" id="KW-1003">Cell membrane</keyword>
<evidence type="ECO:0000256" key="14">
    <source>
        <dbReference type="PROSITE-ProRule" id="PRU00076"/>
    </source>
</evidence>
<protein>
    <recommendedName>
        <fullName evidence="13">Proheparin-binding EGF-like growth factor</fullName>
    </recommendedName>
</protein>
<keyword evidence="19" id="KW-1185">Reference proteome</keyword>
<keyword evidence="4" id="KW-0964">Secreted</keyword>
<evidence type="ECO:0000256" key="13">
    <source>
        <dbReference type="ARBA" id="ARBA00040098"/>
    </source>
</evidence>
<dbReference type="Proteomes" id="UP001333110">
    <property type="component" value="Unassembled WGS sequence"/>
</dbReference>
<feature type="domain" description="EGF-like" evidence="17">
    <location>
        <begin position="184"/>
        <end position="224"/>
    </location>
</feature>
<proteinExistence type="predicted"/>
<evidence type="ECO:0000256" key="3">
    <source>
        <dbReference type="ARBA" id="ARBA00022475"/>
    </source>
</evidence>
<keyword evidence="7 16" id="KW-0812">Transmembrane</keyword>
<dbReference type="Gene3D" id="2.10.25.10">
    <property type="entry name" value="Laminin"/>
    <property type="match status" value="1"/>
</dbReference>
<dbReference type="GO" id="GO:0007173">
    <property type="term" value="P:epidermal growth factor receptor signaling pathway"/>
    <property type="evidence" value="ECO:0007669"/>
    <property type="project" value="TreeGrafter"/>
</dbReference>
<dbReference type="InterPro" id="IPR000742">
    <property type="entry name" value="EGF"/>
</dbReference>
<feature type="region of interest" description="Disordered" evidence="15">
    <location>
        <begin position="163"/>
        <end position="184"/>
    </location>
</feature>
<dbReference type="AlphaFoldDB" id="A0AAN7MW41"/>
<dbReference type="GO" id="GO:0005615">
    <property type="term" value="C:extracellular space"/>
    <property type="evidence" value="ECO:0007669"/>
    <property type="project" value="TreeGrafter"/>
</dbReference>
<feature type="compositionally biased region" description="Low complexity" evidence="15">
    <location>
        <begin position="54"/>
        <end position="66"/>
    </location>
</feature>